<dbReference type="PANTHER" id="PTHR21561">
    <property type="entry name" value="INO80 COMPLEX SUBUNIT B"/>
    <property type="match status" value="1"/>
</dbReference>
<dbReference type="InterPro" id="IPR013087">
    <property type="entry name" value="Znf_C2H2_type"/>
</dbReference>
<evidence type="ECO:0000256" key="1">
    <source>
        <dbReference type="ARBA" id="ARBA00004123"/>
    </source>
</evidence>
<feature type="region of interest" description="Disordered" evidence="11">
    <location>
        <begin position="485"/>
        <end position="510"/>
    </location>
</feature>
<dbReference type="Pfam" id="PF00096">
    <property type="entry name" value="zf-C2H2"/>
    <property type="match status" value="3"/>
</dbReference>
<proteinExistence type="predicted"/>
<feature type="compositionally biased region" description="Basic and acidic residues" evidence="11">
    <location>
        <begin position="419"/>
        <end position="445"/>
    </location>
</feature>
<feature type="domain" description="C2H2-type" evidence="12">
    <location>
        <begin position="567"/>
        <end position="594"/>
    </location>
</feature>
<dbReference type="FunFam" id="3.30.160.60:FF:001049">
    <property type="entry name" value="zinc finger protein 319"/>
    <property type="match status" value="1"/>
</dbReference>
<dbReference type="GO" id="GO:0031011">
    <property type="term" value="C:Ino80 complex"/>
    <property type="evidence" value="ECO:0007669"/>
    <property type="project" value="InterPro"/>
</dbReference>
<sequence length="624" mass="69892">MRKKQEVPNEADDDGTGIYGVHKKKHKKHKKHKRKHDSETSFSSETLETVKNVGKPQLKLKIKIGNQTLANKSIPQYTVEPGATPSTTVHGTNSLVTDIKDEDEESFTWIEGDMEPPVPQEHKSDAEEEEEQRWLDALEKGELDDNGDLKKEVDESLLTPRQRALLRRDTAPLQPLLELPMGYKEKEMTEEMMLKRAERAHKRRLQAAKKAEESKKQTIERLTKTNRAKVKAARERQARRQQAPMVHYCNRPNLVTLSFPPGFPVPLMESAKTVAIPPPVVHCGLDGCPNVKIYSCSKTGVPLCSLACYKRNLELKGYSSLTEHPQVRIELFTVAKARLPFAFYAVIRRLIENFSLKRPRGDAWVSMESPPNRSLLETIVALLTSLSQELCQSVQRFCALDPSLSTGGPGDRSPFRRAGHSDGDHHSPAESHQDDGGRESLHPETAHFAPNAPFSGSRLPEKSEGVDGQEPLEAEAFAAPSTCANDFGTSDPLLQPQASSAPPSNKHRRPVQCQECGQTFAHKSHLQIHQRTHTGEKPYSCEECGKLFAHSYNLARHRRTHTGERPFKCDTCGRGFSQSGHLAKHRRKHAEKQLSEAYAGIGFSHLSSLMQHSSSHGPTLPYYR</sequence>
<dbReference type="GO" id="GO:0006338">
    <property type="term" value="P:chromatin remodeling"/>
    <property type="evidence" value="ECO:0007669"/>
    <property type="project" value="InterPro"/>
</dbReference>
<evidence type="ECO:0000256" key="11">
    <source>
        <dbReference type="SAM" id="MobiDB-lite"/>
    </source>
</evidence>
<feature type="compositionally biased region" description="Polar residues" evidence="11">
    <location>
        <begin position="84"/>
        <end position="95"/>
    </location>
</feature>
<evidence type="ECO:0000256" key="4">
    <source>
        <dbReference type="ARBA" id="ARBA00022771"/>
    </source>
</evidence>
<feature type="region of interest" description="Disordered" evidence="11">
    <location>
        <begin position="402"/>
        <end position="468"/>
    </location>
</feature>
<dbReference type="InterPro" id="IPR006880">
    <property type="entry name" value="INO80B_C"/>
</dbReference>
<evidence type="ECO:0000256" key="8">
    <source>
        <dbReference type="ARBA" id="ARBA00023242"/>
    </source>
</evidence>
<evidence type="ECO:0000256" key="6">
    <source>
        <dbReference type="ARBA" id="ARBA00023015"/>
    </source>
</evidence>
<dbReference type="SMART" id="SM00355">
    <property type="entry name" value="ZnF_C2H2"/>
    <property type="match status" value="3"/>
</dbReference>
<accession>A0A8C4QU11</accession>
<keyword evidence="14" id="KW-1185">Reference proteome</keyword>
<evidence type="ECO:0000256" key="9">
    <source>
        <dbReference type="PROSITE-ProRule" id="PRU00042"/>
    </source>
</evidence>
<feature type="region of interest" description="Disordered" evidence="11">
    <location>
        <begin position="112"/>
        <end position="148"/>
    </location>
</feature>
<reference evidence="13" key="1">
    <citation type="submission" date="2025-05" db="UniProtKB">
        <authorList>
            <consortium name="Ensembl"/>
        </authorList>
    </citation>
    <scope>IDENTIFICATION</scope>
</reference>
<keyword evidence="10" id="KW-0175">Coiled coil</keyword>
<dbReference type="PROSITE" id="PS50157">
    <property type="entry name" value="ZINC_FINGER_C2H2_2"/>
    <property type="match status" value="3"/>
</dbReference>
<keyword evidence="3" id="KW-0677">Repeat</keyword>
<keyword evidence="4 9" id="KW-0863">Zinc-finger</keyword>
<dbReference type="SUPFAM" id="SSF57667">
    <property type="entry name" value="beta-beta-alpha zinc fingers"/>
    <property type="match status" value="2"/>
</dbReference>
<keyword evidence="6" id="KW-0805">Transcription regulation</keyword>
<keyword evidence="2" id="KW-0479">Metal-binding</keyword>
<dbReference type="GO" id="GO:0008270">
    <property type="term" value="F:zinc ion binding"/>
    <property type="evidence" value="ECO:0007669"/>
    <property type="project" value="UniProtKB-KW"/>
</dbReference>
<dbReference type="Proteomes" id="UP000694388">
    <property type="component" value="Unplaced"/>
</dbReference>
<organism evidence="13 14">
    <name type="scientific">Eptatretus burgeri</name>
    <name type="common">Inshore hagfish</name>
    <dbReference type="NCBI Taxonomy" id="7764"/>
    <lineage>
        <taxon>Eukaryota</taxon>
        <taxon>Metazoa</taxon>
        <taxon>Chordata</taxon>
        <taxon>Craniata</taxon>
        <taxon>Vertebrata</taxon>
        <taxon>Cyclostomata</taxon>
        <taxon>Myxini</taxon>
        <taxon>Myxiniformes</taxon>
        <taxon>Myxinidae</taxon>
        <taxon>Eptatretinae</taxon>
        <taxon>Eptatretus</taxon>
    </lineage>
</organism>
<evidence type="ECO:0000256" key="5">
    <source>
        <dbReference type="ARBA" id="ARBA00022833"/>
    </source>
</evidence>
<feature type="domain" description="C2H2-type" evidence="12">
    <location>
        <begin position="511"/>
        <end position="538"/>
    </location>
</feature>
<feature type="region of interest" description="Disordered" evidence="11">
    <location>
        <begin position="75"/>
        <end position="95"/>
    </location>
</feature>
<dbReference type="SMART" id="SM01406">
    <property type="entry name" value="PAPA-1"/>
    <property type="match status" value="1"/>
</dbReference>
<evidence type="ECO:0000256" key="3">
    <source>
        <dbReference type="ARBA" id="ARBA00022737"/>
    </source>
</evidence>
<feature type="compositionally biased region" description="Basic and acidic residues" evidence="11">
    <location>
        <begin position="132"/>
        <end position="148"/>
    </location>
</feature>
<dbReference type="Gene3D" id="3.30.160.60">
    <property type="entry name" value="Classic Zinc Finger"/>
    <property type="match status" value="3"/>
</dbReference>
<feature type="region of interest" description="Disordered" evidence="11">
    <location>
        <begin position="1"/>
        <end position="55"/>
    </location>
</feature>
<comment type="subcellular location">
    <subcellularLocation>
        <location evidence="1">Nucleus</location>
    </subcellularLocation>
</comment>
<dbReference type="Ensembl" id="ENSEBUT00000020276.1">
    <property type="protein sequence ID" value="ENSEBUP00000019700.1"/>
    <property type="gene ID" value="ENSEBUG00000012239.1"/>
</dbReference>
<dbReference type="CDD" id="cd23021">
    <property type="entry name" value="zf-HIT_IN80B"/>
    <property type="match status" value="1"/>
</dbReference>
<dbReference type="FunFam" id="3.30.160.60:FF:000710">
    <property type="entry name" value="Zinc finger protein 768"/>
    <property type="match status" value="1"/>
</dbReference>
<evidence type="ECO:0000259" key="12">
    <source>
        <dbReference type="PROSITE" id="PS50157"/>
    </source>
</evidence>
<dbReference type="GeneTree" id="ENSGT00390000001754"/>
<keyword evidence="7" id="KW-0804">Transcription</keyword>
<dbReference type="PROSITE" id="PS00028">
    <property type="entry name" value="ZINC_FINGER_C2H2_1"/>
    <property type="match status" value="3"/>
</dbReference>
<keyword evidence="5" id="KW-0862">Zinc</keyword>
<protein>
    <submittedName>
        <fullName evidence="13">INO80 complex subunit B</fullName>
    </submittedName>
</protein>
<dbReference type="InterPro" id="IPR007529">
    <property type="entry name" value="Znf_HIT"/>
</dbReference>
<dbReference type="Pfam" id="PF04438">
    <property type="entry name" value="zf-HIT"/>
    <property type="match status" value="1"/>
</dbReference>
<feature type="coiled-coil region" evidence="10">
    <location>
        <begin position="194"/>
        <end position="228"/>
    </location>
</feature>
<evidence type="ECO:0000313" key="13">
    <source>
        <dbReference type="Ensembl" id="ENSEBUP00000019700.1"/>
    </source>
</evidence>
<dbReference type="PANTHER" id="PTHR21561:SF12">
    <property type="entry name" value="INO80 COMPLEX SUBUNIT B"/>
    <property type="match status" value="1"/>
</dbReference>
<evidence type="ECO:0000256" key="7">
    <source>
        <dbReference type="ARBA" id="ARBA00023163"/>
    </source>
</evidence>
<dbReference type="AlphaFoldDB" id="A0A8C4QU11"/>
<evidence type="ECO:0000313" key="14">
    <source>
        <dbReference type="Proteomes" id="UP000694388"/>
    </source>
</evidence>
<dbReference type="InterPro" id="IPR036236">
    <property type="entry name" value="Znf_C2H2_sf"/>
</dbReference>
<dbReference type="InterPro" id="IPR029523">
    <property type="entry name" value="INO80B/Ies2"/>
</dbReference>
<name>A0A8C4QU11_EPTBU</name>
<evidence type="ECO:0000256" key="10">
    <source>
        <dbReference type="SAM" id="Coils"/>
    </source>
</evidence>
<keyword evidence="8" id="KW-0539">Nucleus</keyword>
<dbReference type="Pfam" id="PF04795">
    <property type="entry name" value="PAPA-1"/>
    <property type="match status" value="1"/>
</dbReference>
<dbReference type="FunFam" id="3.30.160.60:FF:000060">
    <property type="entry name" value="zinc finger protein 436"/>
    <property type="match status" value="1"/>
</dbReference>
<dbReference type="Ensembl" id="ENSEBUT00000020288.1">
    <property type="protein sequence ID" value="ENSEBUP00000019712.1"/>
    <property type="gene ID" value="ENSEBUG00000012239.1"/>
</dbReference>
<feature type="compositionally biased region" description="Low complexity" evidence="11">
    <location>
        <begin position="40"/>
        <end position="49"/>
    </location>
</feature>
<feature type="domain" description="C2H2-type" evidence="12">
    <location>
        <begin position="539"/>
        <end position="566"/>
    </location>
</feature>
<feature type="compositionally biased region" description="Basic residues" evidence="11">
    <location>
        <begin position="21"/>
        <end position="35"/>
    </location>
</feature>
<evidence type="ECO:0000256" key="2">
    <source>
        <dbReference type="ARBA" id="ARBA00022723"/>
    </source>
</evidence>